<reference evidence="1 2" key="1">
    <citation type="journal article" date="2018" name="Front. Plant Sci.">
        <title>Red Clover (Trifolium pratense) and Zigzag Clover (T. medium) - A Picture of Genomic Similarities and Differences.</title>
        <authorList>
            <person name="Dluhosova J."/>
            <person name="Istvanek J."/>
            <person name="Nedelnik J."/>
            <person name="Repkova J."/>
        </authorList>
    </citation>
    <scope>NUCLEOTIDE SEQUENCE [LARGE SCALE GENOMIC DNA]</scope>
    <source>
        <strain evidence="2">cv. 10/8</strain>
        <tissue evidence="1">Leaf</tissue>
    </source>
</reference>
<dbReference type="Proteomes" id="UP000265520">
    <property type="component" value="Unassembled WGS sequence"/>
</dbReference>
<organism evidence="1 2">
    <name type="scientific">Trifolium medium</name>
    <dbReference type="NCBI Taxonomy" id="97028"/>
    <lineage>
        <taxon>Eukaryota</taxon>
        <taxon>Viridiplantae</taxon>
        <taxon>Streptophyta</taxon>
        <taxon>Embryophyta</taxon>
        <taxon>Tracheophyta</taxon>
        <taxon>Spermatophyta</taxon>
        <taxon>Magnoliopsida</taxon>
        <taxon>eudicotyledons</taxon>
        <taxon>Gunneridae</taxon>
        <taxon>Pentapetalae</taxon>
        <taxon>rosids</taxon>
        <taxon>fabids</taxon>
        <taxon>Fabales</taxon>
        <taxon>Fabaceae</taxon>
        <taxon>Papilionoideae</taxon>
        <taxon>50 kb inversion clade</taxon>
        <taxon>NPAAA clade</taxon>
        <taxon>Hologalegina</taxon>
        <taxon>IRL clade</taxon>
        <taxon>Trifolieae</taxon>
        <taxon>Trifolium</taxon>
    </lineage>
</organism>
<proteinExistence type="predicted"/>
<evidence type="ECO:0000313" key="1">
    <source>
        <dbReference type="EMBL" id="MCI73849.1"/>
    </source>
</evidence>
<comment type="caution">
    <text evidence="1">The sequence shown here is derived from an EMBL/GenBank/DDBJ whole genome shotgun (WGS) entry which is preliminary data.</text>
</comment>
<sequence length="40" mass="4540">MARRARKLEGKLRASVICALRREGWRVAPVSWNDASGRLC</sequence>
<protein>
    <submittedName>
        <fullName evidence="1">Uncharacterized protein</fullName>
    </submittedName>
</protein>
<evidence type="ECO:0000313" key="2">
    <source>
        <dbReference type="Proteomes" id="UP000265520"/>
    </source>
</evidence>
<dbReference type="AlphaFoldDB" id="A0A392UJN7"/>
<feature type="non-terminal residue" evidence="1">
    <location>
        <position position="40"/>
    </location>
</feature>
<name>A0A392UJN7_9FABA</name>
<keyword evidence="2" id="KW-1185">Reference proteome</keyword>
<accession>A0A392UJN7</accession>
<dbReference type="EMBL" id="LXQA010847893">
    <property type="protein sequence ID" value="MCI73849.1"/>
    <property type="molecule type" value="Genomic_DNA"/>
</dbReference>